<name>A0A8C0HNW3_9AVES</name>
<dbReference type="Ensembl" id="ENSBJAT00000019121.1">
    <property type="protein sequence ID" value="ENSBJAP00000018605.1"/>
    <property type="gene ID" value="ENSBJAG00000012259.1"/>
</dbReference>
<dbReference type="Pfam" id="PF00059">
    <property type="entry name" value="Lectin_C"/>
    <property type="match status" value="1"/>
</dbReference>
<sequence>RDPMGMRELPVHAYSCPLFWTEYEGHCYRYFPINKTWAEADLYCAEFSIGIRSAKLASIHSWEENVFVYDLVNSRVPGIPTDIWTGLNDLRQVRAPRNHVGNGFEKFTSLCFASGKPLGFLLHSL</sequence>
<proteinExistence type="predicted"/>
<dbReference type="AlphaFoldDB" id="A0A8C0HNW3"/>
<protein>
    <submittedName>
        <fullName evidence="2">C-type lectin domain containing 19A</fullName>
    </submittedName>
</protein>
<evidence type="ECO:0000313" key="3">
    <source>
        <dbReference type="Proteomes" id="UP000694555"/>
    </source>
</evidence>
<dbReference type="Gene3D" id="3.10.100.10">
    <property type="entry name" value="Mannose-Binding Protein A, subunit A"/>
    <property type="match status" value="1"/>
</dbReference>
<dbReference type="InterPro" id="IPR001304">
    <property type="entry name" value="C-type_lectin-like"/>
</dbReference>
<dbReference type="InterPro" id="IPR016187">
    <property type="entry name" value="CTDL_fold"/>
</dbReference>
<organism evidence="2 3">
    <name type="scientific">Buteo japonicus</name>
    <dbReference type="NCBI Taxonomy" id="224669"/>
    <lineage>
        <taxon>Eukaryota</taxon>
        <taxon>Metazoa</taxon>
        <taxon>Chordata</taxon>
        <taxon>Craniata</taxon>
        <taxon>Vertebrata</taxon>
        <taxon>Euteleostomi</taxon>
        <taxon>Archelosauria</taxon>
        <taxon>Archosauria</taxon>
        <taxon>Dinosauria</taxon>
        <taxon>Saurischia</taxon>
        <taxon>Theropoda</taxon>
        <taxon>Coelurosauria</taxon>
        <taxon>Aves</taxon>
        <taxon>Neognathae</taxon>
        <taxon>Neoaves</taxon>
        <taxon>Telluraves</taxon>
        <taxon>Accipitrimorphae</taxon>
        <taxon>Accipitriformes</taxon>
        <taxon>Accipitridae</taxon>
        <taxon>Accipitrinae</taxon>
        <taxon>Buteo</taxon>
    </lineage>
</organism>
<dbReference type="InterPro" id="IPR016186">
    <property type="entry name" value="C-type_lectin-like/link_sf"/>
</dbReference>
<dbReference type="PANTHER" id="PTHR22803">
    <property type="entry name" value="MANNOSE, PHOSPHOLIPASE, LECTIN RECEPTOR RELATED"/>
    <property type="match status" value="1"/>
</dbReference>
<dbReference type="SMART" id="SM00034">
    <property type="entry name" value="CLECT"/>
    <property type="match status" value="1"/>
</dbReference>
<evidence type="ECO:0000313" key="2">
    <source>
        <dbReference type="Ensembl" id="ENSBJAP00000018605.1"/>
    </source>
</evidence>
<dbReference type="SUPFAM" id="SSF56436">
    <property type="entry name" value="C-type lectin-like"/>
    <property type="match status" value="1"/>
</dbReference>
<feature type="domain" description="C-type lectin" evidence="1">
    <location>
        <begin position="23"/>
        <end position="89"/>
    </location>
</feature>
<reference evidence="2" key="1">
    <citation type="submission" date="2025-08" db="UniProtKB">
        <authorList>
            <consortium name="Ensembl"/>
        </authorList>
    </citation>
    <scope>IDENTIFICATION</scope>
</reference>
<dbReference type="Proteomes" id="UP000694555">
    <property type="component" value="Unplaced"/>
</dbReference>
<dbReference type="PROSITE" id="PS50041">
    <property type="entry name" value="C_TYPE_LECTIN_2"/>
    <property type="match status" value="1"/>
</dbReference>
<evidence type="ECO:0000259" key="1">
    <source>
        <dbReference type="PROSITE" id="PS50041"/>
    </source>
</evidence>
<dbReference type="InterPro" id="IPR050111">
    <property type="entry name" value="C-type_lectin/snaclec_domain"/>
</dbReference>
<keyword evidence="3" id="KW-1185">Reference proteome</keyword>
<accession>A0A8C0HNW3</accession>
<reference evidence="2" key="2">
    <citation type="submission" date="2025-09" db="UniProtKB">
        <authorList>
            <consortium name="Ensembl"/>
        </authorList>
    </citation>
    <scope>IDENTIFICATION</scope>
</reference>